<protein>
    <submittedName>
        <fullName evidence="2">Uncharacterized protein</fullName>
    </submittedName>
</protein>
<gene>
    <name evidence="2" type="ORF">PPNO1_LOCUS4626</name>
</gene>
<feature type="signal peptide" evidence="1">
    <location>
        <begin position="1"/>
        <end position="20"/>
    </location>
</feature>
<proteinExistence type="predicted"/>
<dbReference type="Proteomes" id="UP000838763">
    <property type="component" value="Unassembled WGS sequence"/>
</dbReference>
<reference evidence="2" key="1">
    <citation type="submission" date="2022-11" db="EMBL/GenBank/DDBJ databases">
        <authorList>
            <person name="Scott C."/>
            <person name="Bruce N."/>
        </authorList>
    </citation>
    <scope>NUCLEOTIDE SEQUENCE</scope>
</reference>
<dbReference type="AlphaFoldDB" id="A0A9P1MBN3"/>
<evidence type="ECO:0000256" key="1">
    <source>
        <dbReference type="SAM" id="SignalP"/>
    </source>
</evidence>
<sequence>MVRQLLLAGLSLLQAAAVGALIVPAGLPEGLYTIPFDSDGTALSAPLRVESRGTQGRFEARQFQRWEARCGVLGQIQINDFTVAKENLQSECDRGETYQSNMAVVYSTGRAIAYFCNYDRQNRCTRAEYEEAMLALVGQCGIGAGGEVYLAAQDKGYGGDNKGESVEICY</sequence>
<comment type="caution">
    <text evidence="2">The sequence shown here is derived from an EMBL/GenBank/DDBJ whole genome shotgun (WGS) entry which is preliminary data.</text>
</comment>
<keyword evidence="1" id="KW-0732">Signal</keyword>
<organism evidence="2 3">
    <name type="scientific">Parascedosporium putredinis</name>
    <dbReference type="NCBI Taxonomy" id="1442378"/>
    <lineage>
        <taxon>Eukaryota</taxon>
        <taxon>Fungi</taxon>
        <taxon>Dikarya</taxon>
        <taxon>Ascomycota</taxon>
        <taxon>Pezizomycotina</taxon>
        <taxon>Sordariomycetes</taxon>
        <taxon>Hypocreomycetidae</taxon>
        <taxon>Microascales</taxon>
        <taxon>Microascaceae</taxon>
        <taxon>Parascedosporium</taxon>
    </lineage>
</organism>
<dbReference type="OrthoDB" id="5006988at2759"/>
<evidence type="ECO:0000313" key="2">
    <source>
        <dbReference type="EMBL" id="CAI4214899.1"/>
    </source>
</evidence>
<dbReference type="EMBL" id="CALLCH030000012">
    <property type="protein sequence ID" value="CAI4214899.1"/>
    <property type="molecule type" value="Genomic_DNA"/>
</dbReference>
<keyword evidence="3" id="KW-1185">Reference proteome</keyword>
<accession>A0A9P1MBN3</accession>
<name>A0A9P1MBN3_9PEZI</name>
<evidence type="ECO:0000313" key="3">
    <source>
        <dbReference type="Proteomes" id="UP000838763"/>
    </source>
</evidence>
<feature type="chain" id="PRO_5040447866" evidence="1">
    <location>
        <begin position="21"/>
        <end position="170"/>
    </location>
</feature>